<dbReference type="Pfam" id="PF00082">
    <property type="entry name" value="Peptidase_S8"/>
    <property type="match status" value="1"/>
</dbReference>
<keyword evidence="7 12" id="KW-0720">Serine protease</keyword>
<evidence type="ECO:0000256" key="11">
    <source>
        <dbReference type="PIRSR" id="PIRSR615500-1"/>
    </source>
</evidence>
<dbReference type="FunFam" id="2.60.120.260:FF:000034">
    <property type="entry name" value="furin isoform X2"/>
    <property type="match status" value="1"/>
</dbReference>
<dbReference type="FunFam" id="3.40.50.200:FF:000001">
    <property type="entry name" value="Furin 2, isoform B"/>
    <property type="match status" value="1"/>
</dbReference>
<dbReference type="PROSITE" id="PS00138">
    <property type="entry name" value="SUBTILASE_SER"/>
    <property type="match status" value="1"/>
</dbReference>
<dbReference type="InterPro" id="IPR000209">
    <property type="entry name" value="Peptidase_S8/S53_dom"/>
</dbReference>
<feature type="region of interest" description="Disordered" evidence="13">
    <location>
        <begin position="168"/>
        <end position="190"/>
    </location>
</feature>
<feature type="active site" description="Charge relay system" evidence="11 12">
    <location>
        <position position="364"/>
    </location>
</feature>
<dbReference type="InterPro" id="IPR008979">
    <property type="entry name" value="Galactose-bd-like_sf"/>
</dbReference>
<dbReference type="InterPro" id="IPR002884">
    <property type="entry name" value="P_dom"/>
</dbReference>
<evidence type="ECO:0000256" key="5">
    <source>
        <dbReference type="ARBA" id="ARBA00022729"/>
    </source>
</evidence>
<evidence type="ECO:0000256" key="12">
    <source>
        <dbReference type="PROSITE-ProRule" id="PRU01240"/>
    </source>
</evidence>
<evidence type="ECO:0000256" key="3">
    <source>
        <dbReference type="ARBA" id="ARBA00022670"/>
    </source>
</evidence>
<dbReference type="InterPro" id="IPR034182">
    <property type="entry name" value="Kexin/furin"/>
</dbReference>
<dbReference type="PROSITE" id="PS00137">
    <property type="entry name" value="SUBTILASE_HIS"/>
    <property type="match status" value="1"/>
</dbReference>
<evidence type="ECO:0000256" key="8">
    <source>
        <dbReference type="ARBA" id="ARBA00023136"/>
    </source>
</evidence>
<evidence type="ECO:0000256" key="2">
    <source>
        <dbReference type="ARBA" id="ARBA00005325"/>
    </source>
</evidence>
<comment type="subcellular location">
    <subcellularLocation>
        <location evidence="1">Endomembrane system</location>
    </subcellularLocation>
</comment>
<dbReference type="Pfam" id="PF16470">
    <property type="entry name" value="S8_pro-domain"/>
    <property type="match status" value="1"/>
</dbReference>
<dbReference type="SUPFAM" id="SSF52743">
    <property type="entry name" value="Subtilisin-like"/>
    <property type="match status" value="1"/>
</dbReference>
<comment type="similarity">
    <text evidence="2">Belongs to the peptidase S8 family. Furin subfamily.</text>
</comment>
<dbReference type="InterPro" id="IPR006212">
    <property type="entry name" value="Furin_repeat"/>
</dbReference>
<dbReference type="AlphaFoldDB" id="A0AAV3B011"/>
<feature type="domain" description="P/Homo B" evidence="15">
    <location>
        <begin position="440"/>
        <end position="572"/>
    </location>
</feature>
<dbReference type="GO" id="GO:0000139">
    <property type="term" value="C:Golgi membrane"/>
    <property type="evidence" value="ECO:0007669"/>
    <property type="project" value="TreeGrafter"/>
</dbReference>
<keyword evidence="17" id="KW-1185">Reference proteome</keyword>
<dbReference type="InterPro" id="IPR038466">
    <property type="entry name" value="S8_pro-domain_sf"/>
</dbReference>
<dbReference type="PROSITE" id="PS00136">
    <property type="entry name" value="SUBTILASE_ASP"/>
    <property type="match status" value="1"/>
</dbReference>
<dbReference type="SUPFAM" id="SSF57184">
    <property type="entry name" value="Growth factor receptor domain"/>
    <property type="match status" value="1"/>
</dbReference>
<dbReference type="PROSITE" id="PS51829">
    <property type="entry name" value="P_HOMO_B"/>
    <property type="match status" value="1"/>
</dbReference>
<evidence type="ECO:0000256" key="14">
    <source>
        <dbReference type="SAM" id="SignalP"/>
    </source>
</evidence>
<dbReference type="PANTHER" id="PTHR42884">
    <property type="entry name" value="PROPROTEIN CONVERTASE SUBTILISIN/KEXIN-RELATED"/>
    <property type="match status" value="1"/>
</dbReference>
<gene>
    <name evidence="16" type="ORF">GDO54_008797</name>
</gene>
<sequence>MRSWSCAVLILCIGVPGLLTLRVYTNSWAVQVDGGPEEAERIAKKFGFINLGQVILGSDLYHLQHRGVHRKSFTPHRGRLIRLKKEAKVQWHEQQTLKKRTKRNINVVPTDPLFHKQWYMNNNISPDLNVLTAWSHGFSGRGVVVTILDDGIEKDHPDLQANFDPRASFDFNDNDPDPQPRYTPSNENSHGTRCAGEVAAIANNNVCGAGIAYNARVGGIRMLDGLITDVIEARSLSLNPQHIDIYSASWGPEDDGRTVDGPGILAMEAFYRGIVNGRGGLGSIFIWASGNGGLHYDDCNTDGYSNSIYSLSVVSTTENGEVPWYSEACSSILTTTFSSGKKTDRQITTTDLRNQCTEHHTGTSASAPLAAGIIALALEANPALTWRDVQHIVVRASSPANLVADDWEVNGVGRKVSHHYGYGLLNAGKLVDLAQKWEMTRPQKRCEINFVNRPQKFSSGLIISQNISACAGLPNYILSLEHIQAQISLSYTRRGDLEIYLTSPLGTRSVLVSVRPYDLSSEGYSKWTFMSIRSWDENPQGMWTLELVNKGNYWNNGFLNSFTLILYGTDENLMDRKIFEPVLGDCVTRDLNGTCQECEMPFNAFGHLCIFYCPAKYFKIVQPVKTTGKLPVISHTAHVCAPCHHSCYTCIGPSANNCTACPLFSSFNHEEHTCSQSFYPKIDRARCHPYLAWKCHHSRNEEAASLQRHRLTLFTEKEDEIKP</sequence>
<dbReference type="SUPFAM" id="SSF49785">
    <property type="entry name" value="Galactose-binding domain-like"/>
    <property type="match status" value="1"/>
</dbReference>
<dbReference type="CDD" id="cd00064">
    <property type="entry name" value="FU"/>
    <property type="match status" value="1"/>
</dbReference>
<dbReference type="InterPro" id="IPR009030">
    <property type="entry name" value="Growth_fac_rcpt_cys_sf"/>
</dbReference>
<evidence type="ECO:0000256" key="13">
    <source>
        <dbReference type="SAM" id="MobiDB-lite"/>
    </source>
</evidence>
<dbReference type="InterPro" id="IPR022398">
    <property type="entry name" value="Peptidase_S8_His-AS"/>
</dbReference>
<dbReference type="SMART" id="SM00261">
    <property type="entry name" value="FU"/>
    <property type="match status" value="1"/>
</dbReference>
<evidence type="ECO:0000256" key="4">
    <source>
        <dbReference type="ARBA" id="ARBA00022685"/>
    </source>
</evidence>
<dbReference type="GO" id="GO:0005802">
    <property type="term" value="C:trans-Golgi network"/>
    <property type="evidence" value="ECO:0007669"/>
    <property type="project" value="TreeGrafter"/>
</dbReference>
<dbReference type="EMBL" id="DYDO01000003">
    <property type="protein sequence ID" value="DBA28432.1"/>
    <property type="molecule type" value="Genomic_DNA"/>
</dbReference>
<keyword evidence="5 14" id="KW-0732">Signal</keyword>
<keyword evidence="4" id="KW-0165">Cleavage on pair of basic residues</keyword>
<feature type="active site" description="Charge relay system" evidence="11 12">
    <location>
        <position position="190"/>
    </location>
</feature>
<evidence type="ECO:0000259" key="15">
    <source>
        <dbReference type="PROSITE" id="PS51829"/>
    </source>
</evidence>
<dbReference type="Gene3D" id="2.60.120.260">
    <property type="entry name" value="Galactose-binding domain-like"/>
    <property type="match status" value="1"/>
</dbReference>
<feature type="chain" id="PRO_5043640636" description="P/Homo B domain-containing protein" evidence="14">
    <location>
        <begin position="21"/>
        <end position="723"/>
    </location>
</feature>
<dbReference type="InterPro" id="IPR015500">
    <property type="entry name" value="Peptidase_S8_subtilisin-rel"/>
</dbReference>
<reference evidence="16" key="1">
    <citation type="thesis" date="2020" institute="ProQuest LLC" country="789 East Eisenhower Parkway, Ann Arbor, MI, USA">
        <title>Comparative Genomics and Chromosome Evolution.</title>
        <authorList>
            <person name="Mudd A.B."/>
        </authorList>
    </citation>
    <scope>NUCLEOTIDE SEQUENCE</scope>
    <source>
        <strain evidence="16">1538</strain>
        <tissue evidence="16">Blood</tissue>
    </source>
</reference>
<keyword evidence="10" id="KW-0325">Glycoprotein</keyword>
<dbReference type="PANTHER" id="PTHR42884:SF16">
    <property type="entry name" value="PROPROTEIN CONVERTASE SUBTILISIN_KEXIN TYPE 4"/>
    <property type="match status" value="1"/>
</dbReference>
<evidence type="ECO:0000256" key="9">
    <source>
        <dbReference type="ARBA" id="ARBA00023145"/>
    </source>
</evidence>
<keyword evidence="6 12" id="KW-0378">Hydrolase</keyword>
<organism evidence="16 17">
    <name type="scientific">Pyxicephalus adspersus</name>
    <name type="common">African bullfrog</name>
    <dbReference type="NCBI Taxonomy" id="30357"/>
    <lineage>
        <taxon>Eukaryota</taxon>
        <taxon>Metazoa</taxon>
        <taxon>Chordata</taxon>
        <taxon>Craniata</taxon>
        <taxon>Vertebrata</taxon>
        <taxon>Euteleostomi</taxon>
        <taxon>Amphibia</taxon>
        <taxon>Batrachia</taxon>
        <taxon>Anura</taxon>
        <taxon>Neobatrachia</taxon>
        <taxon>Ranoidea</taxon>
        <taxon>Pyxicephalidae</taxon>
        <taxon>Pyxicephalinae</taxon>
        <taxon>Pyxicephalus</taxon>
    </lineage>
</organism>
<feature type="active site" description="Charge relay system" evidence="11 12">
    <location>
        <position position="149"/>
    </location>
</feature>
<comment type="caution">
    <text evidence="16">The sequence shown here is derived from an EMBL/GenBank/DDBJ whole genome shotgun (WGS) entry which is preliminary data.</text>
</comment>
<dbReference type="CDD" id="cd04059">
    <property type="entry name" value="Peptidases_S8_Protein_convertases_Kexins_Furin-like"/>
    <property type="match status" value="1"/>
</dbReference>
<evidence type="ECO:0000256" key="1">
    <source>
        <dbReference type="ARBA" id="ARBA00004308"/>
    </source>
</evidence>
<dbReference type="PRINTS" id="PR00723">
    <property type="entry name" value="SUBTILISIN"/>
</dbReference>
<dbReference type="GO" id="GO:0016486">
    <property type="term" value="P:peptide hormone processing"/>
    <property type="evidence" value="ECO:0007669"/>
    <property type="project" value="TreeGrafter"/>
</dbReference>
<keyword evidence="3 12" id="KW-0645">Protease</keyword>
<evidence type="ECO:0000313" key="16">
    <source>
        <dbReference type="EMBL" id="DBA28432.1"/>
    </source>
</evidence>
<dbReference type="InterPro" id="IPR023827">
    <property type="entry name" value="Peptidase_S8_Asp-AS"/>
</dbReference>
<feature type="signal peptide" evidence="14">
    <location>
        <begin position="1"/>
        <end position="20"/>
    </location>
</feature>
<dbReference type="SUPFAM" id="SSF54897">
    <property type="entry name" value="Protease propeptides/inhibitors"/>
    <property type="match status" value="1"/>
</dbReference>
<evidence type="ECO:0000256" key="10">
    <source>
        <dbReference type="ARBA" id="ARBA00023180"/>
    </source>
</evidence>
<dbReference type="InterPro" id="IPR036852">
    <property type="entry name" value="Peptidase_S8/S53_dom_sf"/>
</dbReference>
<dbReference type="Gene3D" id="2.10.220.10">
    <property type="entry name" value="Hormone Receptor, Insulin-like Growth Factor Receptor 1, Chain A, domain 2"/>
    <property type="match status" value="1"/>
</dbReference>
<evidence type="ECO:0000256" key="7">
    <source>
        <dbReference type="ARBA" id="ARBA00022825"/>
    </source>
</evidence>
<dbReference type="Pfam" id="PF01483">
    <property type="entry name" value="P_proprotein"/>
    <property type="match status" value="1"/>
</dbReference>
<proteinExistence type="inferred from homology"/>
<dbReference type="FunFam" id="3.30.70.850:FF:000001">
    <property type="entry name" value="Proprotein convertase subtilisin/kexin type 5"/>
    <property type="match status" value="1"/>
</dbReference>
<name>A0AAV3B011_PYXAD</name>
<dbReference type="Gene3D" id="3.40.50.200">
    <property type="entry name" value="Peptidase S8/S53 domain"/>
    <property type="match status" value="1"/>
</dbReference>
<dbReference type="Proteomes" id="UP001181693">
    <property type="component" value="Unassembled WGS sequence"/>
</dbReference>
<dbReference type="InterPro" id="IPR032815">
    <property type="entry name" value="S8_pro-domain"/>
</dbReference>
<evidence type="ECO:0000313" key="17">
    <source>
        <dbReference type="Proteomes" id="UP001181693"/>
    </source>
</evidence>
<dbReference type="GO" id="GO:0004252">
    <property type="term" value="F:serine-type endopeptidase activity"/>
    <property type="evidence" value="ECO:0007669"/>
    <property type="project" value="UniProtKB-UniRule"/>
</dbReference>
<dbReference type="InterPro" id="IPR023828">
    <property type="entry name" value="Peptidase_S8_Ser-AS"/>
</dbReference>
<evidence type="ECO:0000256" key="6">
    <source>
        <dbReference type="ARBA" id="ARBA00022801"/>
    </source>
</evidence>
<dbReference type="PROSITE" id="PS51892">
    <property type="entry name" value="SUBTILASE"/>
    <property type="match status" value="1"/>
</dbReference>
<keyword evidence="8" id="KW-0472">Membrane</keyword>
<protein>
    <recommendedName>
        <fullName evidence="15">P/Homo B domain-containing protein</fullName>
    </recommendedName>
</protein>
<accession>A0AAV3B011</accession>
<dbReference type="Gene3D" id="3.30.70.850">
    <property type="entry name" value="Peptidase S8, pro-domain"/>
    <property type="match status" value="1"/>
</dbReference>
<keyword evidence="9" id="KW-0865">Zymogen</keyword>